<evidence type="ECO:0000256" key="1">
    <source>
        <dbReference type="SAM" id="MobiDB-lite"/>
    </source>
</evidence>
<dbReference type="AlphaFoldDB" id="A0A2T3ZLE3"/>
<organism evidence="2 3">
    <name type="scientific">Trichoderma asperellum (strain ATCC 204424 / CBS 433.97 / NBRC 101777)</name>
    <dbReference type="NCBI Taxonomy" id="1042311"/>
    <lineage>
        <taxon>Eukaryota</taxon>
        <taxon>Fungi</taxon>
        <taxon>Dikarya</taxon>
        <taxon>Ascomycota</taxon>
        <taxon>Pezizomycotina</taxon>
        <taxon>Sordariomycetes</taxon>
        <taxon>Hypocreomycetidae</taxon>
        <taxon>Hypocreales</taxon>
        <taxon>Hypocreaceae</taxon>
        <taxon>Trichoderma</taxon>
    </lineage>
</organism>
<feature type="compositionally biased region" description="Polar residues" evidence="1">
    <location>
        <begin position="28"/>
        <end position="46"/>
    </location>
</feature>
<dbReference type="Proteomes" id="UP000240493">
    <property type="component" value="Unassembled WGS sequence"/>
</dbReference>
<reference evidence="2 3" key="1">
    <citation type="submission" date="2016-07" db="EMBL/GenBank/DDBJ databases">
        <title>Multiple horizontal gene transfer events from other fungi enriched the ability of initially mycotrophic Trichoderma (Ascomycota) to feed on dead plant biomass.</title>
        <authorList>
            <consortium name="DOE Joint Genome Institute"/>
            <person name="Aerts A."/>
            <person name="Atanasova L."/>
            <person name="Chenthamara K."/>
            <person name="Zhang J."/>
            <person name="Grujic M."/>
            <person name="Henrissat B."/>
            <person name="Kuo A."/>
            <person name="Salamov A."/>
            <person name="Lipzen A."/>
            <person name="Labutti K."/>
            <person name="Barry K."/>
            <person name="Miao Y."/>
            <person name="Rahimi M.J."/>
            <person name="Shen Q."/>
            <person name="Grigoriev I.V."/>
            <person name="Kubicek C.P."/>
            <person name="Druzhinina I.S."/>
        </authorList>
    </citation>
    <scope>NUCLEOTIDE SEQUENCE [LARGE SCALE GENOMIC DNA]</scope>
    <source>
        <strain evidence="2 3">CBS 433.97</strain>
    </source>
</reference>
<dbReference type="EMBL" id="KZ679257">
    <property type="protein sequence ID" value="PTB45616.1"/>
    <property type="molecule type" value="Genomic_DNA"/>
</dbReference>
<sequence>MMDGENEIEEREQKPFIAIFFIFQRSTPLNDVDNNNNTAQKGQGTSKNRELKQKNQRSTCDQAIPSQLK</sequence>
<gene>
    <name evidence="2" type="ORF">M441DRAFT_54662</name>
</gene>
<feature type="compositionally biased region" description="Polar residues" evidence="1">
    <location>
        <begin position="56"/>
        <end position="69"/>
    </location>
</feature>
<keyword evidence="3" id="KW-1185">Reference proteome</keyword>
<name>A0A2T3ZLE3_TRIA4</name>
<protein>
    <submittedName>
        <fullName evidence="2">Uncharacterized protein</fullName>
    </submittedName>
</protein>
<proteinExistence type="predicted"/>
<evidence type="ECO:0000313" key="3">
    <source>
        <dbReference type="Proteomes" id="UP000240493"/>
    </source>
</evidence>
<accession>A0A2T3ZLE3</accession>
<feature type="region of interest" description="Disordered" evidence="1">
    <location>
        <begin position="28"/>
        <end position="69"/>
    </location>
</feature>
<evidence type="ECO:0000313" key="2">
    <source>
        <dbReference type="EMBL" id="PTB45616.1"/>
    </source>
</evidence>